<evidence type="ECO:0000256" key="3">
    <source>
        <dbReference type="ARBA" id="ARBA00022692"/>
    </source>
</evidence>
<evidence type="ECO:0000259" key="13">
    <source>
        <dbReference type="PROSITE" id="PS50268"/>
    </source>
</evidence>
<evidence type="ECO:0000256" key="4">
    <source>
        <dbReference type="ARBA" id="ARBA00022729"/>
    </source>
</evidence>
<dbReference type="Pfam" id="PF00028">
    <property type="entry name" value="Cadherin"/>
    <property type="match status" value="1"/>
</dbReference>
<evidence type="ECO:0000313" key="14">
    <source>
        <dbReference type="Ensembl" id="ENSLBEP00000013649.1"/>
    </source>
</evidence>
<dbReference type="SUPFAM" id="SSF49313">
    <property type="entry name" value="Cadherin-like"/>
    <property type="match status" value="1"/>
</dbReference>
<keyword evidence="2" id="KW-0245">EGF-like domain</keyword>
<dbReference type="FunFam" id="2.60.40.60:FF:000024">
    <property type="entry name" value="FAT atypical cadherin 3"/>
    <property type="match status" value="1"/>
</dbReference>
<reference evidence="14" key="2">
    <citation type="submission" date="2025-09" db="UniProtKB">
        <authorList>
            <consortium name="Ensembl"/>
        </authorList>
    </citation>
    <scope>IDENTIFICATION</scope>
</reference>
<evidence type="ECO:0000313" key="15">
    <source>
        <dbReference type="Proteomes" id="UP000261660"/>
    </source>
</evidence>
<dbReference type="PROSITE" id="PS50268">
    <property type="entry name" value="CADHERIN_2"/>
    <property type="match status" value="1"/>
</dbReference>
<evidence type="ECO:0000256" key="7">
    <source>
        <dbReference type="ARBA" id="ARBA00022889"/>
    </source>
</evidence>
<dbReference type="InterPro" id="IPR020894">
    <property type="entry name" value="Cadherin_CS"/>
</dbReference>
<dbReference type="InParanoid" id="A0A3Q3F211"/>
<dbReference type="InterPro" id="IPR015919">
    <property type="entry name" value="Cadherin-like_sf"/>
</dbReference>
<dbReference type="PROSITE" id="PS00232">
    <property type="entry name" value="CADHERIN_1"/>
    <property type="match status" value="1"/>
</dbReference>
<dbReference type="PANTHER" id="PTHR24025">
    <property type="entry name" value="DESMOGLEIN FAMILY MEMBER"/>
    <property type="match status" value="1"/>
</dbReference>
<keyword evidence="10" id="KW-1015">Disulfide bond</keyword>
<keyword evidence="4" id="KW-0732">Signal</keyword>
<evidence type="ECO:0000256" key="9">
    <source>
        <dbReference type="ARBA" id="ARBA00023136"/>
    </source>
</evidence>
<dbReference type="GO" id="GO:0005886">
    <property type="term" value="C:plasma membrane"/>
    <property type="evidence" value="ECO:0007669"/>
    <property type="project" value="InterPro"/>
</dbReference>
<dbReference type="InterPro" id="IPR002126">
    <property type="entry name" value="Cadherin-like_dom"/>
</dbReference>
<dbReference type="PRINTS" id="PR00205">
    <property type="entry name" value="CADHERIN"/>
</dbReference>
<proteinExistence type="predicted"/>
<dbReference type="SMART" id="SM00112">
    <property type="entry name" value="CA"/>
    <property type="match status" value="1"/>
</dbReference>
<dbReference type="Proteomes" id="UP000261660">
    <property type="component" value="Unplaced"/>
</dbReference>
<evidence type="ECO:0000256" key="10">
    <source>
        <dbReference type="ARBA" id="ARBA00023157"/>
    </source>
</evidence>
<dbReference type="Gene3D" id="2.60.40.60">
    <property type="entry name" value="Cadherins"/>
    <property type="match status" value="1"/>
</dbReference>
<keyword evidence="11" id="KW-0325">Glycoprotein</keyword>
<dbReference type="GO" id="GO:0009653">
    <property type="term" value="P:anatomical structure morphogenesis"/>
    <property type="evidence" value="ECO:0007669"/>
    <property type="project" value="UniProtKB-ARBA"/>
</dbReference>
<dbReference type="GeneTree" id="ENSGT00940000155719"/>
<name>A0A3Q3F211_9LABR</name>
<evidence type="ECO:0000256" key="12">
    <source>
        <dbReference type="PROSITE-ProRule" id="PRU00043"/>
    </source>
</evidence>
<dbReference type="GO" id="GO:0007156">
    <property type="term" value="P:homophilic cell adhesion via plasma membrane adhesion molecules"/>
    <property type="evidence" value="ECO:0007669"/>
    <property type="project" value="InterPro"/>
</dbReference>
<keyword evidence="15" id="KW-1185">Reference proteome</keyword>
<evidence type="ECO:0000256" key="6">
    <source>
        <dbReference type="ARBA" id="ARBA00022837"/>
    </source>
</evidence>
<keyword evidence="7" id="KW-0130">Cell adhesion</keyword>
<dbReference type="Ensembl" id="ENSLBET00000014404.1">
    <property type="protein sequence ID" value="ENSLBEP00000013649.1"/>
    <property type="gene ID" value="ENSLBEG00000010548.1"/>
</dbReference>
<sequence>MASLLPGPPMPVWLFFPPLHSVGKVNITLRDINDNRPVFYPVQYFANVKENEPSGSFVTTVSATDPDLGRNGTLKYIITAGDSSKFRINSNTGKISTLVPLDREEKTAYQLQVTAADGGGLRSHIQAIVTVTVIDTQDNPPVFSQRVYTPTRSRLSRQTWGSPSTPPALSSLSAFTTSTTTRRCSTSFHTRSLSWSLNLSTVAFSKWRPLTKTLV</sequence>
<dbReference type="STRING" id="56723.ENSLBEP00000013649"/>
<evidence type="ECO:0000256" key="5">
    <source>
        <dbReference type="ARBA" id="ARBA00022737"/>
    </source>
</evidence>
<dbReference type="GO" id="GO:0005911">
    <property type="term" value="C:cell-cell junction"/>
    <property type="evidence" value="ECO:0007669"/>
    <property type="project" value="TreeGrafter"/>
</dbReference>
<evidence type="ECO:0000256" key="8">
    <source>
        <dbReference type="ARBA" id="ARBA00022989"/>
    </source>
</evidence>
<dbReference type="AlphaFoldDB" id="A0A3Q3F211"/>
<protein>
    <recommendedName>
        <fullName evidence="13">Cadherin domain-containing protein</fullName>
    </recommendedName>
</protein>
<reference evidence="14" key="1">
    <citation type="submission" date="2025-08" db="UniProtKB">
        <authorList>
            <consortium name="Ensembl"/>
        </authorList>
    </citation>
    <scope>IDENTIFICATION</scope>
</reference>
<keyword evidence="9" id="KW-0472">Membrane</keyword>
<dbReference type="CDD" id="cd11304">
    <property type="entry name" value="Cadherin_repeat"/>
    <property type="match status" value="1"/>
</dbReference>
<keyword evidence="6 12" id="KW-0106">Calcium</keyword>
<keyword evidence="3" id="KW-0812">Transmembrane</keyword>
<keyword evidence="5" id="KW-0677">Repeat</keyword>
<evidence type="ECO:0000256" key="2">
    <source>
        <dbReference type="ARBA" id="ARBA00022536"/>
    </source>
</evidence>
<comment type="subcellular location">
    <subcellularLocation>
        <location evidence="1">Membrane</location>
        <topology evidence="1">Single-pass membrane protein</topology>
    </subcellularLocation>
</comment>
<accession>A0A3Q3F211</accession>
<organism evidence="14 15">
    <name type="scientific">Labrus bergylta</name>
    <name type="common">ballan wrasse</name>
    <dbReference type="NCBI Taxonomy" id="56723"/>
    <lineage>
        <taxon>Eukaryota</taxon>
        <taxon>Metazoa</taxon>
        <taxon>Chordata</taxon>
        <taxon>Craniata</taxon>
        <taxon>Vertebrata</taxon>
        <taxon>Euteleostomi</taxon>
        <taxon>Actinopterygii</taxon>
        <taxon>Neopterygii</taxon>
        <taxon>Teleostei</taxon>
        <taxon>Neoteleostei</taxon>
        <taxon>Acanthomorphata</taxon>
        <taxon>Eupercaria</taxon>
        <taxon>Labriformes</taxon>
        <taxon>Labridae</taxon>
        <taxon>Labrus</taxon>
    </lineage>
</organism>
<dbReference type="GO" id="GO:0005509">
    <property type="term" value="F:calcium ion binding"/>
    <property type="evidence" value="ECO:0007669"/>
    <property type="project" value="UniProtKB-UniRule"/>
</dbReference>
<keyword evidence="8" id="KW-1133">Transmembrane helix</keyword>
<evidence type="ECO:0000256" key="11">
    <source>
        <dbReference type="ARBA" id="ARBA00023180"/>
    </source>
</evidence>
<dbReference type="InterPro" id="IPR050971">
    <property type="entry name" value="Cadherin-domain_protein"/>
</dbReference>
<dbReference type="PANTHER" id="PTHR24025:SF31">
    <property type="entry name" value="NEURAL-CADHERIN"/>
    <property type="match status" value="1"/>
</dbReference>
<feature type="domain" description="Cadherin" evidence="13">
    <location>
        <begin position="40"/>
        <end position="143"/>
    </location>
</feature>
<evidence type="ECO:0000256" key="1">
    <source>
        <dbReference type="ARBA" id="ARBA00004167"/>
    </source>
</evidence>